<keyword evidence="4" id="KW-1185">Reference proteome</keyword>
<evidence type="ECO:0000256" key="1">
    <source>
        <dbReference type="ARBA" id="ARBA00007637"/>
    </source>
</evidence>
<comment type="caution">
    <text evidence="3">The sequence shown here is derived from an EMBL/GenBank/DDBJ whole genome shotgun (WGS) entry which is preliminary data.</text>
</comment>
<dbReference type="OrthoDB" id="4907at2157"/>
<dbReference type="Proteomes" id="UP000610960">
    <property type="component" value="Unassembled WGS sequence"/>
</dbReference>
<dbReference type="InterPro" id="IPR053578">
    <property type="entry name" value="UDP-sulfoquinovose_synthase"/>
</dbReference>
<accession>A0A830GYF2</accession>
<dbReference type="RefSeq" id="WP_188597099.1">
    <property type="nucleotide sequence ID" value="NZ_BMNL01000004.1"/>
</dbReference>
<dbReference type="Pfam" id="PF01370">
    <property type="entry name" value="Epimerase"/>
    <property type="match status" value="1"/>
</dbReference>
<dbReference type="NCBIfam" id="NF041015">
    <property type="entry name" value="UDPsulfquin_syn"/>
    <property type="match status" value="1"/>
</dbReference>
<gene>
    <name evidence="3" type="ORF">GCM10007981_18390</name>
</gene>
<dbReference type="Gene3D" id="3.40.50.720">
    <property type="entry name" value="NAD(P)-binding Rossmann-like Domain"/>
    <property type="match status" value="1"/>
</dbReference>
<reference evidence="3" key="1">
    <citation type="journal article" date="2014" name="Int. J. Syst. Evol. Microbiol.">
        <title>Complete genome sequence of Corynebacterium casei LMG S-19264T (=DSM 44701T), isolated from a smear-ripened cheese.</title>
        <authorList>
            <consortium name="US DOE Joint Genome Institute (JGI-PGF)"/>
            <person name="Walter F."/>
            <person name="Albersmeier A."/>
            <person name="Kalinowski J."/>
            <person name="Ruckert C."/>
        </authorList>
    </citation>
    <scope>NUCLEOTIDE SEQUENCE</scope>
    <source>
        <strain evidence="3">JCM 10088</strain>
    </source>
</reference>
<evidence type="ECO:0000313" key="3">
    <source>
        <dbReference type="EMBL" id="GGP22416.1"/>
    </source>
</evidence>
<dbReference type="SUPFAM" id="SSF51735">
    <property type="entry name" value="NAD(P)-binding Rossmann-fold domains"/>
    <property type="match status" value="1"/>
</dbReference>
<proteinExistence type="inferred from homology"/>
<dbReference type="AlphaFoldDB" id="A0A830GYF2"/>
<evidence type="ECO:0000259" key="2">
    <source>
        <dbReference type="Pfam" id="PF01370"/>
    </source>
</evidence>
<dbReference type="EMBL" id="BMNL01000004">
    <property type="protein sequence ID" value="GGP22416.1"/>
    <property type="molecule type" value="Genomic_DNA"/>
</dbReference>
<reference evidence="3" key="2">
    <citation type="submission" date="2020-09" db="EMBL/GenBank/DDBJ databases">
        <authorList>
            <person name="Sun Q."/>
            <person name="Ohkuma M."/>
        </authorList>
    </citation>
    <scope>NUCLEOTIDE SEQUENCE</scope>
    <source>
        <strain evidence="3">JCM 10088</strain>
    </source>
</reference>
<dbReference type="Gene3D" id="3.90.25.10">
    <property type="entry name" value="UDP-galactose 4-epimerase, domain 1"/>
    <property type="match status" value="1"/>
</dbReference>
<name>A0A830GYF2_9CREN</name>
<dbReference type="InterPro" id="IPR036291">
    <property type="entry name" value="NAD(P)-bd_dom_sf"/>
</dbReference>
<comment type="similarity">
    <text evidence="1">Belongs to the NAD(P)-dependent epimerase/dehydratase family.</text>
</comment>
<evidence type="ECO:0000313" key="4">
    <source>
        <dbReference type="Proteomes" id="UP000610960"/>
    </source>
</evidence>
<feature type="domain" description="NAD-dependent epimerase/dehydratase" evidence="2">
    <location>
        <begin position="3"/>
        <end position="286"/>
    </location>
</feature>
<sequence length="384" mass="44000">MKIVIFGIDGYLGWPLALRLAARGHDVIGVDNYSTRRGVEEVGSWSALPIGTMEERLRAAKEVMGVDISFIEGDVTDYGVVKKVMQEKPDAVVHFAEQKSAPYSMMDLDHAKYTFTNNIIGTLNIVYAARDLSPRTHILKMGTLGEYGTPNFDIPETAMVKAIIGDREDEIVVPRWAGSWYHWSKVYDSYNLMYANKLWGLTVTDIHQGPVYGTRTPEIIDERLFTRFDFDDVWGTVINRYCAQAVIGHPLTVYGSGKQIRGFISLEDSIDSIYLLLTHPPEEGEYRVVHQYREAHSVIEIAHIVRNAAAELGMEVSIDHIQNPRAEKEEHYYNPIRRVLPSLGMFGLRKDFRSEVKVMLQDIIPYRHRIEEKRSIIMPRVRWR</sequence>
<dbReference type="PANTHER" id="PTHR43000">
    <property type="entry name" value="DTDP-D-GLUCOSE 4,6-DEHYDRATASE-RELATED"/>
    <property type="match status" value="1"/>
</dbReference>
<dbReference type="InterPro" id="IPR001509">
    <property type="entry name" value="Epimerase_deHydtase"/>
</dbReference>
<protein>
    <submittedName>
        <fullName evidence="3">NAD-dependent dehydratase</fullName>
    </submittedName>
</protein>
<organism evidence="3 4">
    <name type="scientific">Thermocladium modestius</name>
    <dbReference type="NCBI Taxonomy" id="62609"/>
    <lineage>
        <taxon>Archaea</taxon>
        <taxon>Thermoproteota</taxon>
        <taxon>Thermoprotei</taxon>
        <taxon>Thermoproteales</taxon>
        <taxon>Thermoproteaceae</taxon>
        <taxon>Thermocladium</taxon>
    </lineage>
</organism>